<dbReference type="Pfam" id="PF12823">
    <property type="entry name" value="DUF3817"/>
    <property type="match status" value="1"/>
</dbReference>
<evidence type="ECO:0000256" key="4">
    <source>
        <dbReference type="ARBA" id="ARBA00022989"/>
    </source>
</evidence>
<evidence type="ECO:0000259" key="6">
    <source>
        <dbReference type="Pfam" id="PF12823"/>
    </source>
</evidence>
<keyword evidence="2" id="KW-1003">Cell membrane</keyword>
<evidence type="ECO:0000256" key="3">
    <source>
        <dbReference type="ARBA" id="ARBA00022692"/>
    </source>
</evidence>
<keyword evidence="8" id="KW-1185">Reference proteome</keyword>
<accession>A0A4R4TH17</accession>
<dbReference type="EMBL" id="SMKI01000144">
    <property type="protein sequence ID" value="TDC74512.1"/>
    <property type="molecule type" value="Genomic_DNA"/>
</dbReference>
<dbReference type="GO" id="GO:0005886">
    <property type="term" value="C:plasma membrane"/>
    <property type="evidence" value="ECO:0007669"/>
    <property type="project" value="UniProtKB-SubCell"/>
</dbReference>
<protein>
    <submittedName>
        <fullName evidence="7">DUF3817 domain-containing protein</fullName>
    </submittedName>
</protein>
<keyword evidence="3" id="KW-0812">Transmembrane</keyword>
<name>A0A4R4TH17_9ACTN</name>
<comment type="subcellular location">
    <subcellularLocation>
        <location evidence="1">Cell membrane</location>
        <topology evidence="1">Multi-pass membrane protein</topology>
    </subcellularLocation>
</comment>
<sequence>MRILRVAAAVEAASLVLLLANLFTAHLPAVSSLAGPVHGTAYLVTIAVTWHTTDIPAARWCSLIPGFGGLLTVRRLPAGREPTGGSDRL</sequence>
<comment type="caution">
    <text evidence="7">The sequence shown here is derived from an EMBL/GenBank/DDBJ whole genome shotgun (WGS) entry which is preliminary data.</text>
</comment>
<evidence type="ECO:0000313" key="8">
    <source>
        <dbReference type="Proteomes" id="UP000295345"/>
    </source>
</evidence>
<gene>
    <name evidence="7" type="ORF">E1283_15435</name>
</gene>
<keyword evidence="5" id="KW-0472">Membrane</keyword>
<evidence type="ECO:0000256" key="2">
    <source>
        <dbReference type="ARBA" id="ARBA00022475"/>
    </source>
</evidence>
<feature type="domain" description="DUF3817" evidence="6">
    <location>
        <begin position="2"/>
        <end position="52"/>
    </location>
</feature>
<dbReference type="RefSeq" id="WP_132818610.1">
    <property type="nucleotide sequence ID" value="NZ_SMKI01000144.1"/>
</dbReference>
<dbReference type="InterPro" id="IPR023845">
    <property type="entry name" value="DUF3817_TM"/>
</dbReference>
<reference evidence="7 8" key="1">
    <citation type="submission" date="2019-03" db="EMBL/GenBank/DDBJ databases">
        <title>Draft genome sequences of novel Actinobacteria.</title>
        <authorList>
            <person name="Sahin N."/>
            <person name="Ay H."/>
            <person name="Saygin H."/>
        </authorList>
    </citation>
    <scope>NUCLEOTIDE SEQUENCE [LARGE SCALE GENOMIC DNA]</scope>
    <source>
        <strain evidence="7 8">DSM 41900</strain>
    </source>
</reference>
<dbReference type="AlphaFoldDB" id="A0A4R4TH17"/>
<organism evidence="7 8">
    <name type="scientific">Streptomyces hainanensis</name>
    <dbReference type="NCBI Taxonomy" id="402648"/>
    <lineage>
        <taxon>Bacteria</taxon>
        <taxon>Bacillati</taxon>
        <taxon>Actinomycetota</taxon>
        <taxon>Actinomycetes</taxon>
        <taxon>Kitasatosporales</taxon>
        <taxon>Streptomycetaceae</taxon>
        <taxon>Streptomyces</taxon>
    </lineage>
</organism>
<dbReference type="OrthoDB" id="3830534at2"/>
<evidence type="ECO:0000313" key="7">
    <source>
        <dbReference type="EMBL" id="TDC74512.1"/>
    </source>
</evidence>
<proteinExistence type="predicted"/>
<evidence type="ECO:0000256" key="5">
    <source>
        <dbReference type="ARBA" id="ARBA00023136"/>
    </source>
</evidence>
<dbReference type="Proteomes" id="UP000295345">
    <property type="component" value="Unassembled WGS sequence"/>
</dbReference>
<keyword evidence="4" id="KW-1133">Transmembrane helix</keyword>
<evidence type="ECO:0000256" key="1">
    <source>
        <dbReference type="ARBA" id="ARBA00004651"/>
    </source>
</evidence>